<protein>
    <submittedName>
        <fullName evidence="1">Uncharacterized protein</fullName>
    </submittedName>
</protein>
<dbReference type="EMBL" id="CM047582">
    <property type="protein sequence ID" value="KAI9914383.1"/>
    <property type="molecule type" value="Genomic_DNA"/>
</dbReference>
<sequence>MVVIDNQARRMQIASRVTIGSRATSYKWAEILACDAYGAFDEATKQSSHALALVGRKFRDTILARGGAQHPEDIFEASFAERLRW</sequence>
<accession>A0ACC0W8E8</accession>
<gene>
    <name evidence="1" type="ORF">PsorP6_007118</name>
</gene>
<comment type="caution">
    <text evidence="1">The sequence shown here is derived from an EMBL/GenBank/DDBJ whole genome shotgun (WGS) entry which is preliminary data.</text>
</comment>
<reference evidence="1 2" key="1">
    <citation type="journal article" date="2022" name="bioRxiv">
        <title>The genome of the oomycete Peronosclerospora sorghi, a cosmopolitan pathogen of maize and sorghum, is inflated with dispersed pseudogenes.</title>
        <authorList>
            <person name="Fletcher K."/>
            <person name="Martin F."/>
            <person name="Isakeit T."/>
            <person name="Cavanaugh K."/>
            <person name="Magill C."/>
            <person name="Michelmore R."/>
        </authorList>
    </citation>
    <scope>NUCLEOTIDE SEQUENCE [LARGE SCALE GENOMIC DNA]</scope>
    <source>
        <strain evidence="1">P6</strain>
    </source>
</reference>
<proteinExistence type="predicted"/>
<name>A0ACC0W8E8_9STRA</name>
<evidence type="ECO:0000313" key="2">
    <source>
        <dbReference type="Proteomes" id="UP001163321"/>
    </source>
</evidence>
<organism evidence="1 2">
    <name type="scientific">Peronosclerospora sorghi</name>
    <dbReference type="NCBI Taxonomy" id="230839"/>
    <lineage>
        <taxon>Eukaryota</taxon>
        <taxon>Sar</taxon>
        <taxon>Stramenopiles</taxon>
        <taxon>Oomycota</taxon>
        <taxon>Peronosporomycetes</taxon>
        <taxon>Peronosporales</taxon>
        <taxon>Peronosporaceae</taxon>
        <taxon>Peronosclerospora</taxon>
    </lineage>
</organism>
<dbReference type="Proteomes" id="UP001163321">
    <property type="component" value="Chromosome 3"/>
</dbReference>
<keyword evidence="2" id="KW-1185">Reference proteome</keyword>
<evidence type="ECO:0000313" key="1">
    <source>
        <dbReference type="EMBL" id="KAI9914383.1"/>
    </source>
</evidence>